<keyword evidence="1" id="KW-1133">Transmembrane helix</keyword>
<evidence type="ECO:0000256" key="1">
    <source>
        <dbReference type="SAM" id="Phobius"/>
    </source>
</evidence>
<dbReference type="EMBL" id="GEDG01031557">
    <property type="protein sequence ID" value="JAP11310.1"/>
    <property type="molecule type" value="Transcribed_RNA"/>
</dbReference>
<feature type="transmembrane region" description="Helical" evidence="1">
    <location>
        <begin position="22"/>
        <end position="43"/>
    </location>
</feature>
<accession>A0A0V0GT77</accession>
<sequence length="92" mass="10742">MGLEVLQCIHIQRKCLGIVSTIVLLHCLPYVINCLLLEIAIHLRSYRKKTHKINQANFRVLIRTQKGVRKTTKLTKKINGFSSELKRVFEKR</sequence>
<keyword evidence="1" id="KW-0472">Membrane</keyword>
<protein>
    <submittedName>
        <fullName evidence="2">Putative ovule protein</fullName>
    </submittedName>
</protein>
<dbReference type="AlphaFoldDB" id="A0A0V0GT77"/>
<reference evidence="2" key="1">
    <citation type="submission" date="2015-12" db="EMBL/GenBank/DDBJ databases">
        <title>Gene expression during late stages of embryo sac development: a critical building block for successful pollen-pistil interactions.</title>
        <authorList>
            <person name="Liu Y."/>
            <person name="Joly V."/>
            <person name="Sabar M."/>
            <person name="Matton D.P."/>
        </authorList>
    </citation>
    <scope>NUCLEOTIDE SEQUENCE</scope>
</reference>
<keyword evidence="1" id="KW-0812">Transmembrane</keyword>
<evidence type="ECO:0000313" key="2">
    <source>
        <dbReference type="EMBL" id="JAP11310.1"/>
    </source>
</evidence>
<name>A0A0V0GT77_SOLCH</name>
<proteinExistence type="predicted"/>
<organism evidence="2">
    <name type="scientific">Solanum chacoense</name>
    <name type="common">Chaco potato</name>
    <dbReference type="NCBI Taxonomy" id="4108"/>
    <lineage>
        <taxon>Eukaryota</taxon>
        <taxon>Viridiplantae</taxon>
        <taxon>Streptophyta</taxon>
        <taxon>Embryophyta</taxon>
        <taxon>Tracheophyta</taxon>
        <taxon>Spermatophyta</taxon>
        <taxon>Magnoliopsida</taxon>
        <taxon>eudicotyledons</taxon>
        <taxon>Gunneridae</taxon>
        <taxon>Pentapetalae</taxon>
        <taxon>asterids</taxon>
        <taxon>lamiids</taxon>
        <taxon>Solanales</taxon>
        <taxon>Solanaceae</taxon>
        <taxon>Solanoideae</taxon>
        <taxon>Solaneae</taxon>
        <taxon>Solanum</taxon>
    </lineage>
</organism>